<proteinExistence type="predicted"/>
<reference evidence="2" key="1">
    <citation type="submission" date="2020-03" db="EMBL/GenBank/DDBJ databases">
        <authorList>
            <person name="Weist P."/>
        </authorList>
    </citation>
    <scope>NUCLEOTIDE SEQUENCE</scope>
</reference>
<sequence>MLFSCAWGDPEVFPGLMGSVLGSPPFLFPPLVVDLNTTIPALITDMWIDFSQRDRVKSQSTKQPGHTSHDPDNMDQTGRFLTGPPTLGQPLQKGKTKPPTSHLPPPRLPQEPLGATGSLWEPLGMGYEACVPPHYRRRAPPEVDVMVRTIKRRRPPPTCPVMDEHVEV</sequence>
<name>A0A9N7TJ74_PLEPL</name>
<feature type="region of interest" description="Disordered" evidence="1">
    <location>
        <begin position="55"/>
        <end position="115"/>
    </location>
</feature>
<dbReference type="Proteomes" id="UP001153269">
    <property type="component" value="Unassembled WGS sequence"/>
</dbReference>
<evidence type="ECO:0000313" key="3">
    <source>
        <dbReference type="Proteomes" id="UP001153269"/>
    </source>
</evidence>
<organism evidence="2 3">
    <name type="scientific">Pleuronectes platessa</name>
    <name type="common">European plaice</name>
    <dbReference type="NCBI Taxonomy" id="8262"/>
    <lineage>
        <taxon>Eukaryota</taxon>
        <taxon>Metazoa</taxon>
        <taxon>Chordata</taxon>
        <taxon>Craniata</taxon>
        <taxon>Vertebrata</taxon>
        <taxon>Euteleostomi</taxon>
        <taxon>Actinopterygii</taxon>
        <taxon>Neopterygii</taxon>
        <taxon>Teleostei</taxon>
        <taxon>Neoteleostei</taxon>
        <taxon>Acanthomorphata</taxon>
        <taxon>Carangaria</taxon>
        <taxon>Pleuronectiformes</taxon>
        <taxon>Pleuronectoidei</taxon>
        <taxon>Pleuronectidae</taxon>
        <taxon>Pleuronectes</taxon>
    </lineage>
</organism>
<accession>A0A9N7TJ74</accession>
<evidence type="ECO:0000256" key="1">
    <source>
        <dbReference type="SAM" id="MobiDB-lite"/>
    </source>
</evidence>
<evidence type="ECO:0000313" key="2">
    <source>
        <dbReference type="EMBL" id="CAB1413922.1"/>
    </source>
</evidence>
<comment type="caution">
    <text evidence="2">The sequence shown here is derived from an EMBL/GenBank/DDBJ whole genome shotgun (WGS) entry which is preliminary data.</text>
</comment>
<dbReference type="AlphaFoldDB" id="A0A9N7TJ74"/>
<keyword evidence="3" id="KW-1185">Reference proteome</keyword>
<protein>
    <submittedName>
        <fullName evidence="2">Uncharacterized protein</fullName>
    </submittedName>
</protein>
<dbReference type="EMBL" id="CADEAL010000077">
    <property type="protein sequence ID" value="CAB1413922.1"/>
    <property type="molecule type" value="Genomic_DNA"/>
</dbReference>
<gene>
    <name evidence="2" type="ORF">PLEPLA_LOCUS1625</name>
</gene>